<organism evidence="2 3">
    <name type="scientific">Exiguobacterium aestuarii</name>
    <dbReference type="NCBI Taxonomy" id="273527"/>
    <lineage>
        <taxon>Bacteria</taxon>
        <taxon>Bacillati</taxon>
        <taxon>Bacillota</taxon>
        <taxon>Bacilli</taxon>
        <taxon>Bacillales</taxon>
        <taxon>Bacillales Family XII. Incertae Sedis</taxon>
        <taxon>Exiguobacterium</taxon>
    </lineage>
</organism>
<gene>
    <name evidence="2" type="ORF">ACFQO8_13720</name>
</gene>
<dbReference type="RefSeq" id="WP_214790957.1">
    <property type="nucleotide sequence ID" value="NZ_JANIEL010000129.1"/>
</dbReference>
<keyword evidence="3" id="KW-1185">Reference proteome</keyword>
<dbReference type="EMBL" id="JBHTCE010000004">
    <property type="protein sequence ID" value="MFC7391193.1"/>
    <property type="molecule type" value="Genomic_DNA"/>
</dbReference>
<reference evidence="3" key="1">
    <citation type="journal article" date="2019" name="Int. J. Syst. Evol. Microbiol.">
        <title>The Global Catalogue of Microorganisms (GCM) 10K type strain sequencing project: providing services to taxonomists for standard genome sequencing and annotation.</title>
        <authorList>
            <consortium name="The Broad Institute Genomics Platform"/>
            <consortium name="The Broad Institute Genome Sequencing Center for Infectious Disease"/>
            <person name="Wu L."/>
            <person name="Ma J."/>
        </authorList>
    </citation>
    <scope>NUCLEOTIDE SEQUENCE [LARGE SCALE GENOMIC DNA]</scope>
    <source>
        <strain evidence="3">CCUG 55590</strain>
    </source>
</reference>
<sequence length="108" mass="11616">MKAYYPSIFAAIAGMSGVIGLLFQSVYPIMLSPVFLLIAGYSVVHAKKQKTTVRNYTASFMILSSASLAFGLGFQSVVPYAMLIGIALHMVCLIAAFIALGRYRANVT</sequence>
<proteinExistence type="predicted"/>
<evidence type="ECO:0000313" key="3">
    <source>
        <dbReference type="Proteomes" id="UP001596439"/>
    </source>
</evidence>
<feature type="transmembrane region" description="Helical" evidence="1">
    <location>
        <begin position="25"/>
        <end position="44"/>
    </location>
</feature>
<comment type="caution">
    <text evidence="2">The sequence shown here is derived from an EMBL/GenBank/DDBJ whole genome shotgun (WGS) entry which is preliminary data.</text>
</comment>
<keyword evidence="1" id="KW-0472">Membrane</keyword>
<feature type="transmembrane region" description="Helical" evidence="1">
    <location>
        <begin position="80"/>
        <end position="100"/>
    </location>
</feature>
<keyword evidence="1" id="KW-1133">Transmembrane helix</keyword>
<feature type="transmembrane region" description="Helical" evidence="1">
    <location>
        <begin position="56"/>
        <end position="74"/>
    </location>
</feature>
<evidence type="ECO:0000256" key="1">
    <source>
        <dbReference type="SAM" id="Phobius"/>
    </source>
</evidence>
<name>A0ABW2PUW2_9BACL</name>
<accession>A0ABW2PUW2</accession>
<protein>
    <submittedName>
        <fullName evidence="2">Uncharacterized protein</fullName>
    </submittedName>
</protein>
<evidence type="ECO:0000313" key="2">
    <source>
        <dbReference type="EMBL" id="MFC7391193.1"/>
    </source>
</evidence>
<dbReference type="Proteomes" id="UP001596439">
    <property type="component" value="Unassembled WGS sequence"/>
</dbReference>
<keyword evidence="1" id="KW-0812">Transmembrane</keyword>